<dbReference type="InterPro" id="IPR005804">
    <property type="entry name" value="FA_desaturase_dom"/>
</dbReference>
<sequence>MSLKSARWQSVEWPTFLAIVLCYLGWLAAGALVCARYRVVGCVLLALVVAFHSSLQHEATHRHPTRLDWLNEILVGLPIGVFYPFRRYRETHLLHHRDGTLTDPHDDPESYYLDPARAATLPVFQRWLLTANNTLLGRILLGPGIACVRFALGDLRRIVAGDRAVRRAWLIHGLSLVPVVVIVQTVFGIPFWLYVSGPVYGGMALIAIRSFCEHQSHREASGRTVIVEGSWLGFLFLHNNLHVVHHARPGLPWYRLPAAYRAERGHWTTVNGGYVFRGYRAIARQYLLRRKEPLAHPLREGA</sequence>
<keyword evidence="2" id="KW-1185">Reference proteome</keyword>
<dbReference type="KEGG" id="nch:A0U93_07710"/>
<dbReference type="OrthoDB" id="784276at2"/>
<dbReference type="EMBL" id="CP014691">
    <property type="protein sequence ID" value="AQS87840.1"/>
    <property type="molecule type" value="Genomic_DNA"/>
</dbReference>
<organism evidence="1 2">
    <name type="scientific">Neoasaia chiangmaiensis</name>
    <dbReference type="NCBI Taxonomy" id="320497"/>
    <lineage>
        <taxon>Bacteria</taxon>
        <taxon>Pseudomonadati</taxon>
        <taxon>Pseudomonadota</taxon>
        <taxon>Alphaproteobacteria</taxon>
        <taxon>Acetobacterales</taxon>
        <taxon>Acetobacteraceae</taxon>
        <taxon>Neoasaia</taxon>
    </lineage>
</organism>
<proteinExistence type="predicted"/>
<dbReference type="AlphaFoldDB" id="A0A1U9KQ40"/>
<evidence type="ECO:0000313" key="2">
    <source>
        <dbReference type="Proteomes" id="UP000188604"/>
    </source>
</evidence>
<dbReference type="RefSeq" id="WP_077806837.1">
    <property type="nucleotide sequence ID" value="NZ_BJXS01000002.1"/>
</dbReference>
<dbReference type="STRING" id="320497.A0U93_07710"/>
<reference evidence="1 2" key="1">
    <citation type="submission" date="2016-03" db="EMBL/GenBank/DDBJ databases">
        <title>Acetic acid bacteria sequencing.</title>
        <authorList>
            <person name="Brandt J."/>
            <person name="Jakob F."/>
            <person name="Vogel R.F."/>
        </authorList>
    </citation>
    <scope>NUCLEOTIDE SEQUENCE [LARGE SCALE GENOMIC DNA]</scope>
    <source>
        <strain evidence="1 2">NBRC 101099</strain>
    </source>
</reference>
<name>A0A1U9KQ40_9PROT</name>
<dbReference type="Proteomes" id="UP000188604">
    <property type="component" value="Chromosome"/>
</dbReference>
<evidence type="ECO:0000313" key="1">
    <source>
        <dbReference type="EMBL" id="AQS87840.1"/>
    </source>
</evidence>
<dbReference type="GO" id="GO:0006629">
    <property type="term" value="P:lipid metabolic process"/>
    <property type="evidence" value="ECO:0007669"/>
    <property type="project" value="InterPro"/>
</dbReference>
<gene>
    <name evidence="1" type="ORF">A0U93_07710</name>
</gene>
<accession>A0A1U9KQ40</accession>
<protein>
    <submittedName>
        <fullName evidence="1">Fatty acid desaturase</fullName>
    </submittedName>
</protein>
<dbReference type="Pfam" id="PF00487">
    <property type="entry name" value="FA_desaturase"/>
    <property type="match status" value="1"/>
</dbReference>